<sequence>TFRRKKDAEELSCGFEVFLFGTHFFCVLERVCFLHTWALGKMLCLGEFPLYLCIIKKIITACQKPI</sequence>
<feature type="non-terminal residue" evidence="1">
    <location>
        <position position="1"/>
    </location>
</feature>
<reference evidence="1 2" key="1">
    <citation type="submission" date="2018-08" db="EMBL/GenBank/DDBJ databases">
        <title>A genome reference for cultivated species of the human gut microbiota.</title>
        <authorList>
            <person name="Zou Y."/>
            <person name="Xue W."/>
            <person name="Luo G."/>
        </authorList>
    </citation>
    <scope>NUCLEOTIDE SEQUENCE [LARGE SCALE GENOMIC DNA]</scope>
    <source>
        <strain evidence="1 2">AF14-1AC</strain>
    </source>
</reference>
<accession>A0A412YRQ9</accession>
<organism evidence="1 2">
    <name type="scientific">Phocaeicola dorei</name>
    <dbReference type="NCBI Taxonomy" id="357276"/>
    <lineage>
        <taxon>Bacteria</taxon>
        <taxon>Pseudomonadati</taxon>
        <taxon>Bacteroidota</taxon>
        <taxon>Bacteroidia</taxon>
        <taxon>Bacteroidales</taxon>
        <taxon>Bacteroidaceae</taxon>
        <taxon>Phocaeicola</taxon>
    </lineage>
</organism>
<dbReference type="AlphaFoldDB" id="A0A412YRQ9"/>
<dbReference type="EMBL" id="QRZL01000056">
    <property type="protein sequence ID" value="RGV67355.1"/>
    <property type="molecule type" value="Genomic_DNA"/>
</dbReference>
<name>A0A412YRQ9_9BACT</name>
<evidence type="ECO:0000313" key="2">
    <source>
        <dbReference type="Proteomes" id="UP000283678"/>
    </source>
</evidence>
<comment type="caution">
    <text evidence="1">The sequence shown here is derived from an EMBL/GenBank/DDBJ whole genome shotgun (WGS) entry which is preliminary data.</text>
</comment>
<evidence type="ECO:0000313" key="1">
    <source>
        <dbReference type="EMBL" id="RGV67355.1"/>
    </source>
</evidence>
<proteinExistence type="predicted"/>
<protein>
    <submittedName>
        <fullName evidence="1">Uncharacterized protein</fullName>
    </submittedName>
</protein>
<dbReference type="Proteomes" id="UP000283678">
    <property type="component" value="Unassembled WGS sequence"/>
</dbReference>
<gene>
    <name evidence="1" type="ORF">DWW04_23500</name>
</gene>